<comment type="function">
    <text evidence="9">Regulatory subunit of the SLX1-SLX4 structure-specific endonuclease that resolves DNA secondary structures generated during DNA repair and recombination. Has endonuclease activity towards branched DNA substrates, introducing single-strand cuts in duplex DNA close to junctions with ss-DNA.</text>
</comment>
<evidence type="ECO:0000256" key="2">
    <source>
        <dbReference type="ARBA" id="ARBA00006661"/>
    </source>
</evidence>
<dbReference type="GeneID" id="27330371"/>
<comment type="PTM">
    <text evidence="9">Phosphorylated in response to DNA damage.</text>
</comment>
<dbReference type="HOGENOM" id="CLU_318854_0_0_1"/>
<dbReference type="OrthoDB" id="5349119at2759"/>
<feature type="compositionally biased region" description="Basic residues" evidence="10">
    <location>
        <begin position="329"/>
        <end position="346"/>
    </location>
</feature>
<dbReference type="GO" id="GO:0006260">
    <property type="term" value="P:DNA replication"/>
    <property type="evidence" value="ECO:0007669"/>
    <property type="project" value="InterPro"/>
</dbReference>
<dbReference type="AlphaFoldDB" id="A0A0D2BJE0"/>
<feature type="region of interest" description="Disordered" evidence="10">
    <location>
        <begin position="634"/>
        <end position="690"/>
    </location>
</feature>
<dbReference type="VEuPathDB" id="FungiDB:PV08_03288"/>
<dbReference type="CDD" id="cd22999">
    <property type="entry name" value="SAP_SLX4"/>
    <property type="match status" value="1"/>
</dbReference>
<comment type="similarity">
    <text evidence="2 9">Belongs to the SLX4 family.</text>
</comment>
<feature type="compositionally biased region" description="Basic and acidic residues" evidence="10">
    <location>
        <begin position="653"/>
        <end position="663"/>
    </location>
</feature>
<feature type="region of interest" description="Disordered" evidence="10">
    <location>
        <begin position="68"/>
        <end position="143"/>
    </location>
</feature>
<feature type="compositionally biased region" description="Low complexity" evidence="10">
    <location>
        <begin position="25"/>
        <end position="43"/>
    </location>
</feature>
<evidence type="ECO:0000256" key="7">
    <source>
        <dbReference type="ARBA" id="ARBA00023242"/>
    </source>
</evidence>
<proteinExistence type="inferred from homology"/>
<comment type="subunit">
    <text evidence="9">Forms a heterodimer with SLX1.</text>
</comment>
<feature type="compositionally biased region" description="Basic residues" evidence="10">
    <location>
        <begin position="643"/>
        <end position="652"/>
    </location>
</feature>
<keyword evidence="6 9" id="KW-0234">DNA repair</keyword>
<keyword evidence="12" id="KW-1185">Reference proteome</keyword>
<dbReference type="GO" id="GO:0033557">
    <property type="term" value="C:Slx1-Slx4 complex"/>
    <property type="evidence" value="ECO:0007669"/>
    <property type="project" value="UniProtKB-UniRule"/>
</dbReference>
<feature type="compositionally biased region" description="Polar residues" evidence="10">
    <location>
        <begin position="529"/>
        <end position="546"/>
    </location>
</feature>
<keyword evidence="5 9" id="KW-0233">DNA recombination</keyword>
<keyword evidence="7 9" id="KW-0539">Nucleus</keyword>
<feature type="region of interest" description="Disordered" evidence="10">
    <location>
        <begin position="1"/>
        <end position="45"/>
    </location>
</feature>
<evidence type="ECO:0000256" key="3">
    <source>
        <dbReference type="ARBA" id="ARBA00022553"/>
    </source>
</evidence>
<keyword evidence="4 9" id="KW-0227">DNA damage</keyword>
<protein>
    <recommendedName>
        <fullName evidence="8 9">Structure-specific endonuclease subunit SLX4</fullName>
    </recommendedName>
</protein>
<keyword evidence="3 9" id="KW-0597">Phosphoprotein</keyword>
<dbReference type="HAMAP" id="MF_03110">
    <property type="entry name" value="Endonuc_su_Slx4"/>
    <property type="match status" value="1"/>
</dbReference>
<dbReference type="GO" id="GO:0017108">
    <property type="term" value="F:5'-flap endonuclease activity"/>
    <property type="evidence" value="ECO:0007669"/>
    <property type="project" value="InterPro"/>
</dbReference>
<evidence type="ECO:0000256" key="9">
    <source>
        <dbReference type="HAMAP-Rule" id="MF_03110"/>
    </source>
</evidence>
<evidence type="ECO:0000313" key="11">
    <source>
        <dbReference type="EMBL" id="KIW18998.1"/>
    </source>
</evidence>
<comment type="subcellular location">
    <subcellularLocation>
        <location evidence="1 9">Nucleus</location>
    </subcellularLocation>
</comment>
<accession>A0A0D2BJE0</accession>
<feature type="region of interest" description="Disordered" evidence="10">
    <location>
        <begin position="173"/>
        <end position="203"/>
    </location>
</feature>
<evidence type="ECO:0000256" key="6">
    <source>
        <dbReference type="ARBA" id="ARBA00023204"/>
    </source>
</evidence>
<dbReference type="RefSeq" id="XP_016239214.1">
    <property type="nucleotide sequence ID" value="XM_016377644.1"/>
</dbReference>
<evidence type="ECO:0000313" key="12">
    <source>
        <dbReference type="Proteomes" id="UP000053328"/>
    </source>
</evidence>
<feature type="region of interest" description="Disordered" evidence="10">
    <location>
        <begin position="313"/>
        <end position="356"/>
    </location>
</feature>
<feature type="compositionally biased region" description="Polar residues" evidence="10">
    <location>
        <begin position="119"/>
        <end position="132"/>
    </location>
</feature>
<feature type="compositionally biased region" description="Low complexity" evidence="10">
    <location>
        <begin position="184"/>
        <end position="200"/>
    </location>
</feature>
<dbReference type="Pfam" id="PF09494">
    <property type="entry name" value="Slx4"/>
    <property type="match status" value="1"/>
</dbReference>
<sequence length="911" mass="98607">MSAAILISSSPPPVFARSPTPVEVSSPLPSPSSLFRGRSSSLFKPAQKQRDGIAFGFTSARSLLTTRVGGENLPLRSSPGKDKFKSISPQPSNVDVASSPRLKFLSDTPGSQTKEKNYQPRSVSFRSSQTVSEVPEKVHGDAVGLPEGECDRRWFGGSLKGDENICISSLKRTKATPRRTDWTPARSGSPGPSTGSPNSPLQAMSLGHAIQTCSFVDPVGDNPARKQEAQVAISGQQSKSGCVDPVTIGGTLVEVSIKPGVGRDLRKPPTRKRNKSPAKKPLTITALATSNYGEKPQGRKLTTMQDYVSATQVNANDESEPLTGPSAKSRSKAPGKKSRTTKKAPPKSRLQSPTSALKAVESQEVVFGSASQLVREESPTLLRETLEAIRQSESMLSSDPFSPQRTQPISIEATSPRNLPGTSRYVKRRNLWGIAGRDEDNALLQVDTIDLIDSPAVREALAGKDVLVQPGVQFLANNRSAKKQNISFQAQQTPLNHKSTLLLDIDDIVTPSLPVGGMAILPPQKRTIHTSPPSQQPRKSTQSVGENNEKAATSKKPSPAKAKQAPVKPSYAGFSTGDLQKQISAFGFKAVKSRDKMIELLDRCWEDKHGPAPNDSIDQDSVETLTHGDFLSKVHDITARPVPKAKKPRKRKSEGTELKTPKEPKRRKKAEPKQKDAEEKPKKPKLVRKPAAKLALSKEFVVDVDDIDDSNIETNVASKASVSVSESVSKTKTALKKRTSKGNEAAKIQEAALSPLPATTRHSSPPLPESHSSIPVGTTTAIDKEASQGLTGDDTKLDVDAIQPLHTPPLPDIKDQIGVAITFESRLYSSLGAGAGARNHAKHPTWREKMLMFDPIVLEDLTRWLNTEGFRSIGEDREINPLEVRTWCEENGVCNLWKGGWRGRRKGGGDD</sequence>
<reference evidence="11 12" key="1">
    <citation type="submission" date="2015-01" db="EMBL/GenBank/DDBJ databases">
        <title>The Genome Sequence of Exophiala spinifera CBS89968.</title>
        <authorList>
            <consortium name="The Broad Institute Genomics Platform"/>
            <person name="Cuomo C."/>
            <person name="de Hoog S."/>
            <person name="Gorbushina A."/>
            <person name="Stielow B."/>
            <person name="Teixiera M."/>
            <person name="Abouelleil A."/>
            <person name="Chapman S.B."/>
            <person name="Priest M."/>
            <person name="Young S.K."/>
            <person name="Wortman J."/>
            <person name="Nusbaum C."/>
            <person name="Birren B."/>
        </authorList>
    </citation>
    <scope>NUCLEOTIDE SEQUENCE [LARGE SCALE GENOMIC DNA]</scope>
    <source>
        <strain evidence="11 12">CBS 89968</strain>
    </source>
</reference>
<evidence type="ECO:0000256" key="5">
    <source>
        <dbReference type="ARBA" id="ARBA00023172"/>
    </source>
</evidence>
<feature type="compositionally biased region" description="Low complexity" evidence="10">
    <location>
        <begin position="550"/>
        <end position="570"/>
    </location>
</feature>
<dbReference type="EMBL" id="KN847493">
    <property type="protein sequence ID" value="KIW18998.1"/>
    <property type="molecule type" value="Genomic_DNA"/>
</dbReference>
<feature type="region of interest" description="Disordered" evidence="10">
    <location>
        <begin position="259"/>
        <end position="283"/>
    </location>
</feature>
<feature type="region of interest" description="Disordered" evidence="10">
    <location>
        <begin position="519"/>
        <end position="575"/>
    </location>
</feature>
<evidence type="ECO:0000256" key="10">
    <source>
        <dbReference type="SAM" id="MobiDB-lite"/>
    </source>
</evidence>
<evidence type="ECO:0000256" key="8">
    <source>
        <dbReference type="ARBA" id="ARBA00029496"/>
    </source>
</evidence>
<dbReference type="GO" id="GO:0006281">
    <property type="term" value="P:DNA repair"/>
    <property type="evidence" value="ECO:0007669"/>
    <property type="project" value="UniProtKB-UniRule"/>
</dbReference>
<feature type="compositionally biased region" description="Basic residues" evidence="10">
    <location>
        <begin position="268"/>
        <end position="278"/>
    </location>
</feature>
<dbReference type="InterPro" id="IPR018574">
    <property type="entry name" value="Structure-sp_endonuc_su_Slx4"/>
</dbReference>
<gene>
    <name evidence="9" type="primary">SLX4</name>
    <name evidence="11" type="ORF">PV08_03288</name>
</gene>
<name>A0A0D2BJE0_9EURO</name>
<evidence type="ECO:0000256" key="1">
    <source>
        <dbReference type="ARBA" id="ARBA00004123"/>
    </source>
</evidence>
<feature type="compositionally biased region" description="Basic and acidic residues" evidence="10">
    <location>
        <begin position="671"/>
        <end position="681"/>
    </location>
</feature>
<dbReference type="InterPro" id="IPR027784">
    <property type="entry name" value="Slx4_ascomycetes"/>
</dbReference>
<organism evidence="11 12">
    <name type="scientific">Exophiala spinifera</name>
    <dbReference type="NCBI Taxonomy" id="91928"/>
    <lineage>
        <taxon>Eukaryota</taxon>
        <taxon>Fungi</taxon>
        <taxon>Dikarya</taxon>
        <taxon>Ascomycota</taxon>
        <taxon>Pezizomycotina</taxon>
        <taxon>Eurotiomycetes</taxon>
        <taxon>Chaetothyriomycetidae</taxon>
        <taxon>Chaetothyriales</taxon>
        <taxon>Herpotrichiellaceae</taxon>
        <taxon>Exophiala</taxon>
    </lineage>
</organism>
<evidence type="ECO:0000256" key="4">
    <source>
        <dbReference type="ARBA" id="ARBA00022763"/>
    </source>
</evidence>
<feature type="compositionally biased region" description="Low complexity" evidence="10">
    <location>
        <begin position="717"/>
        <end position="732"/>
    </location>
</feature>
<feature type="region of interest" description="Disordered" evidence="10">
    <location>
        <begin position="717"/>
        <end position="776"/>
    </location>
</feature>
<dbReference type="STRING" id="91928.A0A0D2BJE0"/>
<dbReference type="GO" id="GO:0006310">
    <property type="term" value="P:DNA recombination"/>
    <property type="evidence" value="ECO:0007669"/>
    <property type="project" value="UniProtKB-UniRule"/>
</dbReference>
<feature type="compositionally biased region" description="Polar residues" evidence="10">
    <location>
        <begin position="87"/>
        <end position="96"/>
    </location>
</feature>
<dbReference type="Proteomes" id="UP000053328">
    <property type="component" value="Unassembled WGS sequence"/>
</dbReference>